<reference evidence="4" key="2">
    <citation type="submission" date="2020-11" db="EMBL/GenBank/DDBJ databases">
        <authorList>
            <person name="McCartney M.A."/>
            <person name="Auch B."/>
            <person name="Kono T."/>
            <person name="Mallez S."/>
            <person name="Becker A."/>
            <person name="Gohl D.M."/>
            <person name="Silverstein K.A.T."/>
            <person name="Koren S."/>
            <person name="Bechman K.B."/>
            <person name="Herman A."/>
            <person name="Abrahante J.E."/>
            <person name="Garbe J."/>
        </authorList>
    </citation>
    <scope>NUCLEOTIDE SEQUENCE</scope>
    <source>
        <strain evidence="4">Duluth1</strain>
        <tissue evidence="4">Whole animal</tissue>
    </source>
</reference>
<comment type="similarity">
    <text evidence="1">Belongs to the TBP family.</text>
</comment>
<dbReference type="GO" id="GO:0003677">
    <property type="term" value="F:DNA binding"/>
    <property type="evidence" value="ECO:0007669"/>
    <property type="project" value="UniProtKB-KW"/>
</dbReference>
<dbReference type="AlphaFoldDB" id="A0A9D4HBX8"/>
<dbReference type="SUPFAM" id="SSF55945">
    <property type="entry name" value="TATA-box binding protein-like"/>
    <property type="match status" value="1"/>
</dbReference>
<evidence type="ECO:0000313" key="5">
    <source>
        <dbReference type="Proteomes" id="UP000828390"/>
    </source>
</evidence>
<protein>
    <submittedName>
        <fullName evidence="4">Uncharacterized protein</fullName>
    </submittedName>
</protein>
<dbReference type="GO" id="GO:0006352">
    <property type="term" value="P:DNA-templated transcription initiation"/>
    <property type="evidence" value="ECO:0007669"/>
    <property type="project" value="InterPro"/>
</dbReference>
<dbReference type="InterPro" id="IPR000814">
    <property type="entry name" value="TBP"/>
</dbReference>
<dbReference type="Pfam" id="PF00352">
    <property type="entry name" value="TBP"/>
    <property type="match status" value="1"/>
</dbReference>
<evidence type="ECO:0000256" key="3">
    <source>
        <dbReference type="ARBA" id="ARBA00023163"/>
    </source>
</evidence>
<keyword evidence="5" id="KW-1185">Reference proteome</keyword>
<dbReference type="Gene3D" id="3.30.310.10">
    <property type="entry name" value="TATA-Binding Protein"/>
    <property type="match status" value="1"/>
</dbReference>
<evidence type="ECO:0000256" key="2">
    <source>
        <dbReference type="ARBA" id="ARBA00023125"/>
    </source>
</evidence>
<keyword evidence="2" id="KW-0238">DNA-binding</keyword>
<keyword evidence="3" id="KW-0804">Transcription</keyword>
<organism evidence="4 5">
    <name type="scientific">Dreissena polymorpha</name>
    <name type="common">Zebra mussel</name>
    <name type="synonym">Mytilus polymorpha</name>
    <dbReference type="NCBI Taxonomy" id="45954"/>
    <lineage>
        <taxon>Eukaryota</taxon>
        <taxon>Metazoa</taxon>
        <taxon>Spiralia</taxon>
        <taxon>Lophotrochozoa</taxon>
        <taxon>Mollusca</taxon>
        <taxon>Bivalvia</taxon>
        <taxon>Autobranchia</taxon>
        <taxon>Heteroconchia</taxon>
        <taxon>Euheterodonta</taxon>
        <taxon>Imparidentia</taxon>
        <taxon>Neoheterodontei</taxon>
        <taxon>Myida</taxon>
        <taxon>Dreissenoidea</taxon>
        <taxon>Dreissenidae</taxon>
        <taxon>Dreissena</taxon>
    </lineage>
</organism>
<reference evidence="4" key="1">
    <citation type="journal article" date="2019" name="bioRxiv">
        <title>The Genome of the Zebra Mussel, Dreissena polymorpha: A Resource for Invasive Species Research.</title>
        <authorList>
            <person name="McCartney M.A."/>
            <person name="Auch B."/>
            <person name="Kono T."/>
            <person name="Mallez S."/>
            <person name="Zhang Y."/>
            <person name="Obille A."/>
            <person name="Becker A."/>
            <person name="Abrahante J.E."/>
            <person name="Garbe J."/>
            <person name="Badalamenti J.P."/>
            <person name="Herman A."/>
            <person name="Mangelson H."/>
            <person name="Liachko I."/>
            <person name="Sullivan S."/>
            <person name="Sone E.D."/>
            <person name="Koren S."/>
            <person name="Silverstein K.A.T."/>
            <person name="Beckman K.B."/>
            <person name="Gohl D.M."/>
        </authorList>
    </citation>
    <scope>NUCLEOTIDE SEQUENCE</scope>
    <source>
        <strain evidence="4">Duluth1</strain>
        <tissue evidence="4">Whole animal</tissue>
    </source>
</reference>
<name>A0A9D4HBX8_DREPO</name>
<dbReference type="InterPro" id="IPR012295">
    <property type="entry name" value="TBP_dom_sf"/>
</dbReference>
<sequence>MMADGVVLPHMMQAQFQNGTPAVLGAPEVIEDVTMPEDEPLNISISISNVVCTFSTKCHLNLKKIAMEGSNVEYHRQHGV</sequence>
<evidence type="ECO:0000313" key="4">
    <source>
        <dbReference type="EMBL" id="KAH3828962.1"/>
    </source>
</evidence>
<dbReference type="Proteomes" id="UP000828390">
    <property type="component" value="Unassembled WGS sequence"/>
</dbReference>
<evidence type="ECO:0000256" key="1">
    <source>
        <dbReference type="ARBA" id="ARBA00005560"/>
    </source>
</evidence>
<accession>A0A9D4HBX8</accession>
<dbReference type="EMBL" id="JAIWYP010000005">
    <property type="protein sequence ID" value="KAH3828962.1"/>
    <property type="molecule type" value="Genomic_DNA"/>
</dbReference>
<comment type="caution">
    <text evidence="4">The sequence shown here is derived from an EMBL/GenBank/DDBJ whole genome shotgun (WGS) entry which is preliminary data.</text>
</comment>
<gene>
    <name evidence="4" type="ORF">DPMN_130950</name>
</gene>
<proteinExistence type="inferred from homology"/>